<proteinExistence type="predicted"/>
<dbReference type="EMBL" id="JAVDBT010000021">
    <property type="protein sequence ID" value="MDQ2068026.1"/>
    <property type="molecule type" value="Genomic_DNA"/>
</dbReference>
<dbReference type="Proteomes" id="UP001239680">
    <property type="component" value="Unassembled WGS sequence"/>
</dbReference>
<organism evidence="1 2">
    <name type="scientific">Pseudogemmobacter lacusdianii</name>
    <dbReference type="NCBI Taxonomy" id="3069608"/>
    <lineage>
        <taxon>Bacteria</taxon>
        <taxon>Pseudomonadati</taxon>
        <taxon>Pseudomonadota</taxon>
        <taxon>Alphaproteobacteria</taxon>
        <taxon>Rhodobacterales</taxon>
        <taxon>Paracoccaceae</taxon>
        <taxon>Pseudogemmobacter</taxon>
    </lineage>
</organism>
<protein>
    <submittedName>
        <fullName evidence="1">DUF6079 family protein</fullName>
    </submittedName>
</protein>
<dbReference type="RefSeq" id="WP_306681740.1">
    <property type="nucleotide sequence ID" value="NZ_JAVDBT010000021.1"/>
</dbReference>
<reference evidence="1 2" key="1">
    <citation type="submission" date="2023-08" db="EMBL/GenBank/DDBJ databases">
        <title>Characterization of two Paracoccaceae strains isolated from Phycosphere and proposal of Xinfangfangia lacusdiani sp. nov.</title>
        <authorList>
            <person name="Deng Y."/>
            <person name="Zhang Y.Q."/>
        </authorList>
    </citation>
    <scope>NUCLEOTIDE SEQUENCE [LARGE SCALE GENOMIC DNA]</scope>
    <source>
        <strain evidence="1 2">CPCC 101601</strain>
    </source>
</reference>
<keyword evidence="2" id="KW-1185">Reference proteome</keyword>
<accession>A0ABU0W1Y0</accession>
<evidence type="ECO:0000313" key="2">
    <source>
        <dbReference type="Proteomes" id="UP001239680"/>
    </source>
</evidence>
<sequence>MAMRYGDLIQFEPIESVIQLLDADRPDEAKKLVST</sequence>
<name>A0ABU0W1Y0_9RHOB</name>
<gene>
    <name evidence="1" type="ORF">Q9295_16750</name>
</gene>
<comment type="caution">
    <text evidence="1">The sequence shown here is derived from an EMBL/GenBank/DDBJ whole genome shotgun (WGS) entry which is preliminary data.</text>
</comment>
<evidence type="ECO:0000313" key="1">
    <source>
        <dbReference type="EMBL" id="MDQ2068026.1"/>
    </source>
</evidence>